<name>A1AS30_PELPD</name>
<dbReference type="Proteomes" id="UP000006732">
    <property type="component" value="Chromosome"/>
</dbReference>
<keyword evidence="5" id="KW-0133">Cell shape</keyword>
<gene>
    <name evidence="9" type="ordered locus">Ppro_2546</name>
</gene>
<dbReference type="RefSeq" id="WP_011736405.1">
    <property type="nucleotide sequence ID" value="NC_008609.1"/>
</dbReference>
<accession>A1AS30</accession>
<keyword evidence="7 8" id="KW-0472">Membrane</keyword>
<dbReference type="STRING" id="338966.Ppro_2546"/>
<keyword evidence="6 8" id="KW-1133">Transmembrane helix</keyword>
<feature type="transmembrane region" description="Helical" evidence="8">
    <location>
        <begin position="98"/>
        <end position="123"/>
    </location>
</feature>
<dbReference type="InterPro" id="IPR007227">
    <property type="entry name" value="Cell_shape_determining_MreD"/>
</dbReference>
<keyword evidence="10" id="KW-1185">Reference proteome</keyword>
<comment type="subcellular location">
    <subcellularLocation>
        <location evidence="1">Cell membrane</location>
        <topology evidence="1">Multi-pass membrane protein</topology>
    </subcellularLocation>
</comment>
<dbReference type="OrthoDB" id="5396846at2"/>
<feature type="transmembrane region" description="Helical" evidence="8">
    <location>
        <begin position="36"/>
        <end position="60"/>
    </location>
</feature>
<dbReference type="HOGENOM" id="CLU_132534_3_0_7"/>
<evidence type="ECO:0000313" key="10">
    <source>
        <dbReference type="Proteomes" id="UP000006732"/>
    </source>
</evidence>
<evidence type="ECO:0000313" key="9">
    <source>
        <dbReference type="EMBL" id="ABL00151.1"/>
    </source>
</evidence>
<dbReference type="KEGG" id="ppd:Ppro_2546"/>
<evidence type="ECO:0000256" key="6">
    <source>
        <dbReference type="ARBA" id="ARBA00022989"/>
    </source>
</evidence>
<evidence type="ECO:0000256" key="8">
    <source>
        <dbReference type="SAM" id="Phobius"/>
    </source>
</evidence>
<dbReference type="NCBIfam" id="TIGR03426">
    <property type="entry name" value="shape_MreD"/>
    <property type="match status" value="1"/>
</dbReference>
<evidence type="ECO:0000256" key="2">
    <source>
        <dbReference type="ARBA" id="ARBA00007776"/>
    </source>
</evidence>
<dbReference type="AlphaFoldDB" id="A1AS30"/>
<evidence type="ECO:0000256" key="5">
    <source>
        <dbReference type="ARBA" id="ARBA00022960"/>
    </source>
</evidence>
<dbReference type="eggNOG" id="COG2891">
    <property type="taxonomic scope" value="Bacteria"/>
</dbReference>
<evidence type="ECO:0000256" key="1">
    <source>
        <dbReference type="ARBA" id="ARBA00004651"/>
    </source>
</evidence>
<keyword evidence="3" id="KW-1003">Cell membrane</keyword>
<feature type="transmembrane region" description="Helical" evidence="8">
    <location>
        <begin position="129"/>
        <end position="157"/>
    </location>
</feature>
<feature type="transmembrane region" description="Helical" evidence="8">
    <location>
        <begin position="6"/>
        <end position="29"/>
    </location>
</feature>
<comment type="similarity">
    <text evidence="2">Belongs to the MreD family.</text>
</comment>
<reference evidence="9 10" key="1">
    <citation type="submission" date="2006-10" db="EMBL/GenBank/DDBJ databases">
        <title>Complete sequence of chromosome of Pelobacter propionicus DSM 2379.</title>
        <authorList>
            <consortium name="US DOE Joint Genome Institute"/>
            <person name="Copeland A."/>
            <person name="Lucas S."/>
            <person name="Lapidus A."/>
            <person name="Barry K."/>
            <person name="Detter J.C."/>
            <person name="Glavina del Rio T."/>
            <person name="Hammon N."/>
            <person name="Israni S."/>
            <person name="Dalin E."/>
            <person name="Tice H."/>
            <person name="Pitluck S."/>
            <person name="Saunders E."/>
            <person name="Brettin T."/>
            <person name="Bruce D."/>
            <person name="Han C."/>
            <person name="Tapia R."/>
            <person name="Schmutz J."/>
            <person name="Larimer F."/>
            <person name="Land M."/>
            <person name="Hauser L."/>
            <person name="Kyrpides N."/>
            <person name="Kim E."/>
            <person name="Lovley D."/>
            <person name="Richardson P."/>
        </authorList>
    </citation>
    <scope>NUCLEOTIDE SEQUENCE [LARGE SCALE GENOMIC DNA]</scope>
    <source>
        <strain evidence="10">DSM 2379 / NBRC 103807 / OttBd1</strain>
    </source>
</reference>
<dbReference type="GO" id="GO:0008360">
    <property type="term" value="P:regulation of cell shape"/>
    <property type="evidence" value="ECO:0007669"/>
    <property type="project" value="UniProtKB-KW"/>
</dbReference>
<proteinExistence type="inferred from homology"/>
<dbReference type="EMBL" id="CP000482">
    <property type="protein sequence ID" value="ABL00151.1"/>
    <property type="molecule type" value="Genomic_DNA"/>
</dbReference>
<evidence type="ECO:0000256" key="7">
    <source>
        <dbReference type="ARBA" id="ARBA00023136"/>
    </source>
</evidence>
<evidence type="ECO:0000256" key="3">
    <source>
        <dbReference type="ARBA" id="ARBA00022475"/>
    </source>
</evidence>
<dbReference type="GO" id="GO:0005886">
    <property type="term" value="C:plasma membrane"/>
    <property type="evidence" value="ECO:0007669"/>
    <property type="project" value="UniProtKB-SubCell"/>
</dbReference>
<sequence>MNHRGALILFFSTLTAIVLQSSLLPLYLVEMFKPDLLLIIMVVLALRVSYGTGMPLAWLLGMVKDVFSGLYLGLNGFSFLIIFLLIKSVADRLYTESGLLFVMTVSGATLVCMLVNLLLLVMLTDSPNLLYTMASGLFPHLLVNAFAASLVALLPLFSSEEEVA</sequence>
<protein>
    <submittedName>
        <fullName evidence="9">Rod shape-determining protein MreD, putative</fullName>
    </submittedName>
</protein>
<evidence type="ECO:0000256" key="4">
    <source>
        <dbReference type="ARBA" id="ARBA00022692"/>
    </source>
</evidence>
<organism evidence="9 10">
    <name type="scientific">Pelobacter propionicus (strain DSM 2379 / NBRC 103807 / OttBd1)</name>
    <dbReference type="NCBI Taxonomy" id="338966"/>
    <lineage>
        <taxon>Bacteria</taxon>
        <taxon>Pseudomonadati</taxon>
        <taxon>Thermodesulfobacteriota</taxon>
        <taxon>Desulfuromonadia</taxon>
        <taxon>Desulfuromonadales</taxon>
        <taxon>Desulfuromonadaceae</taxon>
        <taxon>Pelobacter</taxon>
    </lineage>
</organism>
<dbReference type="Pfam" id="PF04093">
    <property type="entry name" value="MreD"/>
    <property type="match status" value="1"/>
</dbReference>
<keyword evidence="4 8" id="KW-0812">Transmembrane</keyword>
<feature type="transmembrane region" description="Helical" evidence="8">
    <location>
        <begin position="66"/>
        <end position="86"/>
    </location>
</feature>